<gene>
    <name evidence="2" type="ORF">IAA63_12430</name>
</gene>
<dbReference type="AlphaFoldDB" id="A0A9D1NX26"/>
<dbReference type="Gene3D" id="2.130.10.10">
    <property type="entry name" value="YVTN repeat-like/Quinoprotein amine dehydrogenase"/>
    <property type="match status" value="2"/>
</dbReference>
<dbReference type="Pfam" id="PF13360">
    <property type="entry name" value="PQQ_2"/>
    <property type="match status" value="2"/>
</dbReference>
<protein>
    <submittedName>
        <fullName evidence="2">PQQ-binding-like beta-propeller repeat protein</fullName>
    </submittedName>
</protein>
<evidence type="ECO:0000313" key="2">
    <source>
        <dbReference type="EMBL" id="HIV13926.1"/>
    </source>
</evidence>
<dbReference type="PANTHER" id="PTHR34512">
    <property type="entry name" value="CELL SURFACE PROTEIN"/>
    <property type="match status" value="1"/>
</dbReference>
<evidence type="ECO:0000259" key="1">
    <source>
        <dbReference type="Pfam" id="PF13360"/>
    </source>
</evidence>
<dbReference type="Proteomes" id="UP000886723">
    <property type="component" value="Unassembled WGS sequence"/>
</dbReference>
<dbReference type="SMART" id="SM00564">
    <property type="entry name" value="PQQ"/>
    <property type="match status" value="3"/>
</dbReference>
<dbReference type="InterPro" id="IPR002372">
    <property type="entry name" value="PQQ_rpt_dom"/>
</dbReference>
<feature type="domain" description="Pyrrolo-quinoline quinone repeat" evidence="1">
    <location>
        <begin position="366"/>
        <end position="481"/>
    </location>
</feature>
<dbReference type="SUPFAM" id="SSF50998">
    <property type="entry name" value="Quinoprotein alcohol dehydrogenase-like"/>
    <property type="match status" value="2"/>
</dbReference>
<dbReference type="InterPro" id="IPR018391">
    <property type="entry name" value="PQQ_b-propeller_rpt"/>
</dbReference>
<organism evidence="2 3">
    <name type="scientific">Candidatus Pullilachnospira stercoravium</name>
    <dbReference type="NCBI Taxonomy" id="2840913"/>
    <lineage>
        <taxon>Bacteria</taxon>
        <taxon>Bacillati</taxon>
        <taxon>Bacillota</taxon>
        <taxon>Clostridia</taxon>
        <taxon>Lachnospirales</taxon>
        <taxon>Lachnospiraceae</taxon>
        <taxon>Lachnospiraceae incertae sedis</taxon>
        <taxon>Candidatus Pullilachnospira</taxon>
    </lineage>
</organism>
<dbReference type="InterPro" id="IPR015943">
    <property type="entry name" value="WD40/YVTN_repeat-like_dom_sf"/>
</dbReference>
<feature type="domain" description="Pyrrolo-quinoline quinone repeat" evidence="1">
    <location>
        <begin position="503"/>
        <end position="587"/>
    </location>
</feature>
<dbReference type="PANTHER" id="PTHR34512:SF30">
    <property type="entry name" value="OUTER MEMBRANE PROTEIN ASSEMBLY FACTOR BAMB"/>
    <property type="match status" value="1"/>
</dbReference>
<reference evidence="2" key="2">
    <citation type="journal article" date="2021" name="PeerJ">
        <title>Extensive microbial diversity within the chicken gut microbiome revealed by metagenomics and culture.</title>
        <authorList>
            <person name="Gilroy R."/>
            <person name="Ravi A."/>
            <person name="Getino M."/>
            <person name="Pursley I."/>
            <person name="Horton D.L."/>
            <person name="Alikhan N.F."/>
            <person name="Baker D."/>
            <person name="Gharbi K."/>
            <person name="Hall N."/>
            <person name="Watson M."/>
            <person name="Adriaenssens E.M."/>
            <person name="Foster-Nyarko E."/>
            <person name="Jarju S."/>
            <person name="Secka A."/>
            <person name="Antonio M."/>
            <person name="Oren A."/>
            <person name="Chaudhuri R.R."/>
            <person name="La Ragione R."/>
            <person name="Hildebrand F."/>
            <person name="Pallen M.J."/>
        </authorList>
    </citation>
    <scope>NUCLEOTIDE SEQUENCE</scope>
    <source>
        <strain evidence="2">ChiBcec2-4451</strain>
    </source>
</reference>
<name>A0A9D1NX26_9FIRM</name>
<reference evidence="2" key="1">
    <citation type="submission" date="2020-10" db="EMBL/GenBank/DDBJ databases">
        <authorList>
            <person name="Gilroy R."/>
        </authorList>
    </citation>
    <scope>NUCLEOTIDE SEQUENCE</scope>
    <source>
        <strain evidence="2">ChiBcec2-4451</strain>
    </source>
</reference>
<evidence type="ECO:0000313" key="3">
    <source>
        <dbReference type="Proteomes" id="UP000886723"/>
    </source>
</evidence>
<dbReference type="EMBL" id="DVON01000266">
    <property type="protein sequence ID" value="HIV13926.1"/>
    <property type="molecule type" value="Genomic_DNA"/>
</dbReference>
<accession>A0A9D1NX26</accession>
<proteinExistence type="predicted"/>
<dbReference type="InterPro" id="IPR011047">
    <property type="entry name" value="Quinoprotein_ADH-like_sf"/>
</dbReference>
<sequence length="597" mass="65743">MKKNKVGNAKKMRPDTAVRRLRDMVEKNREKMSSRIRAAVFAGEAVVLAALLTLLGIQTLSHKEQTENTIQGENSVAPQILEPEETESIAFLPGCTEETEPSRLIASTAVQVNDEILSDGTAYTAENPISFGNGSEYTEMDGVITFRGNNFRSGSAYGLANMTRYTLESQWTQSTGTLTYNGKAWNGNGWTGQPLITSWTRELRQHMNMYDWAKQQEQLTEVIYASLDGCVYFVELETGKATRDVLDLGFTFKGAGALDPRGYPILYVGAGYTGSQGSARVFVISLLDGSILYTFGNDDSFADRRCYFFDSSPLVDAETDTLIYPGESGILYLIHLNTGYDETAGTLSVSPDRIVKWKYMGTRTTGTEYWLGMESSAAAYEGYLFVADNGGNLMCLDLNTLELVWVQDTLDDTNGSPVLSVEDGRLYLYIAPSFHLGWRSDSTAPVPVFKINAQDGSIVWQTEYECYSVADVSGGVQSTIAPGKEQLDDYIYCTISRTGDASQGVLACLDKETGSVIWEHESGYAWSSPVCVYNQDGEGNVIYCSSDGNMYLIDGQTGEERYQLRLSDGVIEASPAVYNDMAVVGIRANKIYGIRLR</sequence>
<comment type="caution">
    <text evidence="2">The sequence shown here is derived from an EMBL/GenBank/DDBJ whole genome shotgun (WGS) entry which is preliminary data.</text>
</comment>